<feature type="domain" description="CN hydrolase" evidence="9">
    <location>
        <begin position="60"/>
        <end position="206"/>
    </location>
</feature>
<name>X1U8B9_9ZZZZ</name>
<evidence type="ECO:0000256" key="1">
    <source>
        <dbReference type="ARBA" id="ARBA00004651"/>
    </source>
</evidence>
<evidence type="ECO:0000256" key="2">
    <source>
        <dbReference type="ARBA" id="ARBA00022475"/>
    </source>
</evidence>
<proteinExistence type="predicted"/>
<feature type="non-terminal residue" evidence="10">
    <location>
        <position position="1"/>
    </location>
</feature>
<evidence type="ECO:0000259" key="9">
    <source>
        <dbReference type="PROSITE" id="PS50263"/>
    </source>
</evidence>
<dbReference type="PANTHER" id="PTHR38686">
    <property type="entry name" value="APOLIPOPROTEIN N-ACYLTRANSFERASE"/>
    <property type="match status" value="1"/>
</dbReference>
<dbReference type="GO" id="GO:0016410">
    <property type="term" value="F:N-acyltransferase activity"/>
    <property type="evidence" value="ECO:0007669"/>
    <property type="project" value="InterPro"/>
</dbReference>
<evidence type="ECO:0000313" key="10">
    <source>
        <dbReference type="EMBL" id="GAJ13734.1"/>
    </source>
</evidence>
<dbReference type="GO" id="GO:0042158">
    <property type="term" value="P:lipoprotein biosynthetic process"/>
    <property type="evidence" value="ECO:0007669"/>
    <property type="project" value="InterPro"/>
</dbReference>
<dbReference type="EMBL" id="BARW01027196">
    <property type="protein sequence ID" value="GAJ13734.1"/>
    <property type="molecule type" value="Genomic_DNA"/>
</dbReference>
<evidence type="ECO:0000256" key="3">
    <source>
        <dbReference type="ARBA" id="ARBA00022679"/>
    </source>
</evidence>
<reference evidence="10" key="1">
    <citation type="journal article" date="2014" name="Front. Microbiol.">
        <title>High frequency of phylogenetically diverse reductive dehalogenase-homologous genes in deep subseafloor sedimentary metagenomes.</title>
        <authorList>
            <person name="Kawai M."/>
            <person name="Futagami T."/>
            <person name="Toyoda A."/>
            <person name="Takaki Y."/>
            <person name="Nishi S."/>
            <person name="Hori S."/>
            <person name="Arai W."/>
            <person name="Tsubouchi T."/>
            <person name="Morono Y."/>
            <person name="Uchiyama I."/>
            <person name="Ito T."/>
            <person name="Fujiyama A."/>
            <person name="Inagaki F."/>
            <person name="Takami H."/>
        </authorList>
    </citation>
    <scope>NUCLEOTIDE SEQUENCE</scope>
    <source>
        <strain evidence="10">Expedition CK06-06</strain>
    </source>
</reference>
<evidence type="ECO:0000256" key="5">
    <source>
        <dbReference type="ARBA" id="ARBA00022989"/>
    </source>
</evidence>
<evidence type="ECO:0000256" key="6">
    <source>
        <dbReference type="ARBA" id="ARBA00023136"/>
    </source>
</evidence>
<keyword evidence="3" id="KW-0808">Transferase</keyword>
<dbReference type="CDD" id="cd07197">
    <property type="entry name" value="nitrilase"/>
    <property type="match status" value="1"/>
</dbReference>
<dbReference type="Gene3D" id="3.60.110.10">
    <property type="entry name" value="Carbon-nitrogen hydrolase"/>
    <property type="match status" value="1"/>
</dbReference>
<dbReference type="AlphaFoldDB" id="X1U8B9"/>
<gene>
    <name evidence="10" type="ORF">S12H4_44178</name>
</gene>
<feature type="transmembrane region" description="Helical" evidence="8">
    <location>
        <begin position="24"/>
        <end position="42"/>
    </location>
</feature>
<sequence length="206" mass="23254">LILIVNTLLTWFILENIRRRRRPIWCLSISAILLLVLLIYGVKKVQRTEEQPQASSPNAFNAVVVQEGKSPTSLDRYLDRTNQSIGTARKTLVAWPEAAIENVLTSPTDLARLKKLIRQKQIYLIIGTIEYTGEVIRRDNLAVLFSPDGEIIGKYAKRMPVPFVEAVIRPGKQSGVFETAFGKIGILICYEMGLTQMVRDTVREGE</sequence>
<dbReference type="InterPro" id="IPR036526">
    <property type="entry name" value="C-N_Hydrolase_sf"/>
</dbReference>
<keyword evidence="4 8" id="KW-0812">Transmembrane</keyword>
<dbReference type="InterPro" id="IPR004563">
    <property type="entry name" value="Apolipo_AcylTrfase"/>
</dbReference>
<dbReference type="Pfam" id="PF00795">
    <property type="entry name" value="CN_hydrolase"/>
    <property type="match status" value="1"/>
</dbReference>
<dbReference type="PROSITE" id="PS50263">
    <property type="entry name" value="CN_HYDROLASE"/>
    <property type="match status" value="1"/>
</dbReference>
<comment type="subcellular location">
    <subcellularLocation>
        <location evidence="1">Cell membrane</location>
        <topology evidence="1">Multi-pass membrane protein</topology>
    </subcellularLocation>
</comment>
<evidence type="ECO:0000256" key="4">
    <source>
        <dbReference type="ARBA" id="ARBA00022692"/>
    </source>
</evidence>
<keyword evidence="5 8" id="KW-1133">Transmembrane helix</keyword>
<evidence type="ECO:0000256" key="8">
    <source>
        <dbReference type="SAM" id="Phobius"/>
    </source>
</evidence>
<keyword evidence="2" id="KW-1003">Cell membrane</keyword>
<accession>X1U8B9</accession>
<keyword evidence="6 8" id="KW-0472">Membrane</keyword>
<evidence type="ECO:0000256" key="7">
    <source>
        <dbReference type="ARBA" id="ARBA00023315"/>
    </source>
</evidence>
<dbReference type="InterPro" id="IPR003010">
    <property type="entry name" value="C-N_Hydrolase"/>
</dbReference>
<keyword evidence="7" id="KW-0012">Acyltransferase</keyword>
<dbReference type="GO" id="GO:0005886">
    <property type="term" value="C:plasma membrane"/>
    <property type="evidence" value="ECO:0007669"/>
    <property type="project" value="UniProtKB-SubCell"/>
</dbReference>
<dbReference type="SUPFAM" id="SSF56317">
    <property type="entry name" value="Carbon-nitrogen hydrolase"/>
    <property type="match status" value="1"/>
</dbReference>
<dbReference type="PANTHER" id="PTHR38686:SF1">
    <property type="entry name" value="APOLIPOPROTEIN N-ACYLTRANSFERASE"/>
    <property type="match status" value="1"/>
</dbReference>
<comment type="caution">
    <text evidence="10">The sequence shown here is derived from an EMBL/GenBank/DDBJ whole genome shotgun (WGS) entry which is preliminary data.</text>
</comment>
<protein>
    <recommendedName>
        <fullName evidence="9">CN hydrolase domain-containing protein</fullName>
    </recommendedName>
</protein>
<organism evidence="10">
    <name type="scientific">marine sediment metagenome</name>
    <dbReference type="NCBI Taxonomy" id="412755"/>
    <lineage>
        <taxon>unclassified sequences</taxon>
        <taxon>metagenomes</taxon>
        <taxon>ecological metagenomes</taxon>
    </lineage>
</organism>